<protein>
    <submittedName>
        <fullName evidence="1">Uncharacterized protein</fullName>
    </submittedName>
</protein>
<reference evidence="2" key="1">
    <citation type="submission" date="2023-01" db="EMBL/GenBank/DDBJ databases">
        <authorList>
            <person name="Bendele M."/>
            <person name="Baldwin A.R."/>
            <person name="Chauncey H.A."/>
            <person name="Connelly K.A."/>
            <person name="Daniel I."/>
            <person name="Fitzgerald E.B."/>
            <person name="McKinney B.E."/>
            <person name="Murray D.M."/>
            <person name="Parshall S."/>
            <person name="Stokes L.T."/>
            <person name="Tanaka K.N."/>
            <person name="Vinson E.C."/>
            <person name="Klevikis C."/>
            <person name="Temple L."/>
            <person name="Utz L."/>
            <person name="Rinehart C.A."/>
            <person name="Garlena R.A."/>
            <person name="Russell D.A."/>
            <person name="Jacobs-Sera D."/>
            <person name="Hatfull G.F."/>
        </authorList>
    </citation>
    <scope>NUCLEOTIDE SEQUENCE [LARGE SCALE GENOMIC DNA]</scope>
</reference>
<dbReference type="EMBL" id="OQ190481">
    <property type="protein sequence ID" value="WDS52095.1"/>
    <property type="molecule type" value="Genomic_DNA"/>
</dbReference>
<sequence length="88" mass="9504">MTTATAPAPTDLDAMAATFREAWHAADAEGRSGERVTDGLRAAAGPLRSLAFRIRAEVDEVLVEPHDDRTERDFALELDGILREAGVL</sequence>
<organism evidence="1 2">
    <name type="scientific">Microbacterium phage Caron</name>
    <dbReference type="NCBI Taxonomy" id="3028494"/>
    <lineage>
        <taxon>Viruses</taxon>
        <taxon>Duplodnaviria</taxon>
        <taxon>Heunggongvirae</taxon>
        <taxon>Uroviricota</taxon>
        <taxon>Caudoviricetes</taxon>
        <taxon>Casidaviridae</taxon>
        <taxon>Barnstormervirus</taxon>
        <taxon>Barnstormervirus caron</taxon>
    </lineage>
</organism>
<dbReference type="Proteomes" id="UP001219759">
    <property type="component" value="Segment"/>
</dbReference>
<evidence type="ECO:0000313" key="1">
    <source>
        <dbReference type="EMBL" id="WDS52095.1"/>
    </source>
</evidence>
<gene>
    <name evidence="1" type="primary">69</name>
    <name evidence="1" type="ORF">SEA_CARON_69</name>
</gene>
<accession>A0AAE9ZRT7</accession>
<name>A0AAE9ZRT7_9CAUD</name>
<evidence type="ECO:0000313" key="2">
    <source>
        <dbReference type="Proteomes" id="UP001219759"/>
    </source>
</evidence>
<proteinExistence type="predicted"/>
<keyword evidence="2" id="KW-1185">Reference proteome</keyword>